<keyword evidence="1" id="KW-0812">Transmembrane</keyword>
<name>A0A6G0ZHZ7_APHCR</name>
<evidence type="ECO:0000313" key="3">
    <source>
        <dbReference type="Proteomes" id="UP000478052"/>
    </source>
</evidence>
<dbReference type="EMBL" id="VUJU01000391">
    <property type="protein sequence ID" value="KAF0770723.1"/>
    <property type="molecule type" value="Genomic_DNA"/>
</dbReference>
<reference evidence="2 3" key="1">
    <citation type="submission" date="2019-08" db="EMBL/GenBank/DDBJ databases">
        <title>Whole genome of Aphis craccivora.</title>
        <authorList>
            <person name="Voronova N.V."/>
            <person name="Shulinski R.S."/>
            <person name="Bandarenka Y.V."/>
            <person name="Zhorov D.G."/>
            <person name="Warner D."/>
        </authorList>
    </citation>
    <scope>NUCLEOTIDE SEQUENCE [LARGE SCALE GENOMIC DNA]</scope>
    <source>
        <strain evidence="2">180601</strain>
        <tissue evidence="2">Whole Body</tissue>
    </source>
</reference>
<proteinExistence type="predicted"/>
<organism evidence="2 3">
    <name type="scientific">Aphis craccivora</name>
    <name type="common">Cowpea aphid</name>
    <dbReference type="NCBI Taxonomy" id="307492"/>
    <lineage>
        <taxon>Eukaryota</taxon>
        <taxon>Metazoa</taxon>
        <taxon>Ecdysozoa</taxon>
        <taxon>Arthropoda</taxon>
        <taxon>Hexapoda</taxon>
        <taxon>Insecta</taxon>
        <taxon>Pterygota</taxon>
        <taxon>Neoptera</taxon>
        <taxon>Paraneoptera</taxon>
        <taxon>Hemiptera</taxon>
        <taxon>Sternorrhyncha</taxon>
        <taxon>Aphidomorpha</taxon>
        <taxon>Aphidoidea</taxon>
        <taxon>Aphididae</taxon>
        <taxon>Aphidini</taxon>
        <taxon>Aphis</taxon>
        <taxon>Aphis</taxon>
    </lineage>
</organism>
<accession>A0A6G0ZHZ7</accession>
<dbReference type="Proteomes" id="UP000478052">
    <property type="component" value="Unassembled WGS sequence"/>
</dbReference>
<keyword evidence="1" id="KW-1133">Transmembrane helix</keyword>
<protein>
    <submittedName>
        <fullName evidence="2">Uncharacterized protein</fullName>
    </submittedName>
</protein>
<gene>
    <name evidence="2" type="ORF">FWK35_00003910</name>
</gene>
<feature type="transmembrane region" description="Helical" evidence="1">
    <location>
        <begin position="66"/>
        <end position="92"/>
    </location>
</feature>
<dbReference type="AlphaFoldDB" id="A0A6G0ZHZ7"/>
<keyword evidence="1" id="KW-0472">Membrane</keyword>
<comment type="caution">
    <text evidence="2">The sequence shown here is derived from an EMBL/GenBank/DDBJ whole genome shotgun (WGS) entry which is preliminary data.</text>
</comment>
<feature type="non-terminal residue" evidence="2">
    <location>
        <position position="1"/>
    </location>
</feature>
<evidence type="ECO:0000256" key="1">
    <source>
        <dbReference type="SAM" id="Phobius"/>
    </source>
</evidence>
<evidence type="ECO:0000313" key="2">
    <source>
        <dbReference type="EMBL" id="KAF0770723.1"/>
    </source>
</evidence>
<keyword evidence="3" id="KW-1185">Reference proteome</keyword>
<sequence length="97" mass="10664">AAACSPLSGTFAEIFCSLSISRLAYFPIWVFIKISSAHDELVDCNPCILFLDLKSKFSLSWFSKQCFLAVNGGCLLLIISFSILVSLCMFLLSVDIV</sequence>